<evidence type="ECO:0000256" key="5">
    <source>
        <dbReference type="PROSITE-ProRule" id="PRU00134"/>
    </source>
</evidence>
<keyword evidence="3 5" id="KW-0863">Zinc-finger</keyword>
<accession>A0A1Y2H0R0</accession>
<dbReference type="InterPro" id="IPR051726">
    <property type="entry name" value="Chitin_Synth_Reg"/>
</dbReference>
<dbReference type="Proteomes" id="UP000193648">
    <property type="component" value="Unassembled WGS sequence"/>
</dbReference>
<dbReference type="PANTHER" id="PTHR46430:SF3">
    <property type="entry name" value="ACTIVATOR OF C KINASE PROTEIN 1"/>
    <property type="match status" value="1"/>
</dbReference>
<sequence length="473" mass="54577">MASPMDFFEMLLENSLNNEGAPTVPGDNNGDPGAFMNLTQGQYETLMALYRDVDPDLATKVPILYPELARNFAKHHEDCQSELFKLRWGPKKYVKELEYLWESLHKVGQEFANNECDTEKTRKRLKLKPPGTPMDQLKNVEEVMDLGMLYACLSANSNVSLLTLPHFREGKAYYDYAIEKFKHSWAALQVGSLYMAEFKKFNRKHCLESEDPERIAFEYNLKAAELGNPTGMYRVAKYYEEKLGKLDKAMEWYVEAASHGYPDSAYKLAMLYQEGRPDATPKVEVDLDKAIGYHIRALEYGYGASGTELGRFFFRLSTDDEFRQQFPTTSQYYSSDPKKYLEMAITHLNESNHLLEVESLQLLGKIYSTKEYGRYDIENSQNLYELAFISANGSEKSYELLCNILRVKKAGMQVEPQQVDSLGLRKCGARGCENKEIKIDQFQRCAKCKKVFYCSRNCQVEDWKARHKLHCKK</sequence>
<dbReference type="Gene3D" id="1.25.40.10">
    <property type="entry name" value="Tetratricopeptide repeat domain"/>
    <property type="match status" value="1"/>
</dbReference>
<organism evidence="7 8">
    <name type="scientific">Lobosporangium transversale</name>
    <dbReference type="NCBI Taxonomy" id="64571"/>
    <lineage>
        <taxon>Eukaryota</taxon>
        <taxon>Fungi</taxon>
        <taxon>Fungi incertae sedis</taxon>
        <taxon>Mucoromycota</taxon>
        <taxon>Mortierellomycotina</taxon>
        <taxon>Mortierellomycetes</taxon>
        <taxon>Mortierellales</taxon>
        <taxon>Mortierellaceae</taxon>
        <taxon>Lobosporangium</taxon>
    </lineage>
</organism>
<dbReference type="RefSeq" id="XP_021885040.1">
    <property type="nucleotide sequence ID" value="XM_022022935.1"/>
</dbReference>
<dbReference type="InterPro" id="IPR011990">
    <property type="entry name" value="TPR-like_helical_dom_sf"/>
</dbReference>
<dbReference type="PANTHER" id="PTHR46430">
    <property type="entry name" value="PROTEIN SKT5-RELATED"/>
    <property type="match status" value="1"/>
</dbReference>
<dbReference type="Pfam" id="PF01753">
    <property type="entry name" value="zf-MYND"/>
    <property type="match status" value="1"/>
</dbReference>
<evidence type="ECO:0000256" key="2">
    <source>
        <dbReference type="ARBA" id="ARBA00022737"/>
    </source>
</evidence>
<dbReference type="STRING" id="64571.A0A1Y2H0R0"/>
<dbReference type="InterPro" id="IPR006597">
    <property type="entry name" value="Sel1-like"/>
</dbReference>
<proteinExistence type="predicted"/>
<reference evidence="7 8" key="1">
    <citation type="submission" date="2016-07" db="EMBL/GenBank/DDBJ databases">
        <title>Pervasive Adenine N6-methylation of Active Genes in Fungi.</title>
        <authorList>
            <consortium name="DOE Joint Genome Institute"/>
            <person name="Mondo S.J."/>
            <person name="Dannebaum R.O."/>
            <person name="Kuo R.C."/>
            <person name="Labutti K."/>
            <person name="Haridas S."/>
            <person name="Kuo A."/>
            <person name="Salamov A."/>
            <person name="Ahrendt S.R."/>
            <person name="Lipzen A."/>
            <person name="Sullivan W."/>
            <person name="Andreopoulos W.B."/>
            <person name="Clum A."/>
            <person name="Lindquist E."/>
            <person name="Daum C."/>
            <person name="Ramamoorthy G.K."/>
            <person name="Gryganskyi A."/>
            <person name="Culley D."/>
            <person name="Magnuson J.K."/>
            <person name="James T.Y."/>
            <person name="O'Malley M.A."/>
            <person name="Stajich J.E."/>
            <person name="Spatafora J.W."/>
            <person name="Visel A."/>
            <person name="Grigoriev I.V."/>
        </authorList>
    </citation>
    <scope>NUCLEOTIDE SEQUENCE [LARGE SCALE GENOMIC DNA]</scope>
    <source>
        <strain evidence="7 8">NRRL 3116</strain>
    </source>
</reference>
<dbReference type="EMBL" id="MCFF01000004">
    <property type="protein sequence ID" value="ORZ27313.1"/>
    <property type="molecule type" value="Genomic_DNA"/>
</dbReference>
<name>A0A1Y2H0R0_9FUNG</name>
<keyword evidence="8" id="KW-1185">Reference proteome</keyword>
<dbReference type="PROSITE" id="PS50865">
    <property type="entry name" value="ZF_MYND_2"/>
    <property type="match status" value="1"/>
</dbReference>
<keyword evidence="1" id="KW-0479">Metal-binding</keyword>
<evidence type="ECO:0000256" key="1">
    <source>
        <dbReference type="ARBA" id="ARBA00022723"/>
    </source>
</evidence>
<dbReference type="SUPFAM" id="SSF81901">
    <property type="entry name" value="HCP-like"/>
    <property type="match status" value="1"/>
</dbReference>
<evidence type="ECO:0000313" key="7">
    <source>
        <dbReference type="EMBL" id="ORZ27313.1"/>
    </source>
</evidence>
<dbReference type="SMART" id="SM00671">
    <property type="entry name" value="SEL1"/>
    <property type="match status" value="2"/>
</dbReference>
<evidence type="ECO:0000256" key="3">
    <source>
        <dbReference type="ARBA" id="ARBA00022771"/>
    </source>
</evidence>
<keyword evidence="4" id="KW-0862">Zinc</keyword>
<comment type="caution">
    <text evidence="7">The sequence shown here is derived from an EMBL/GenBank/DDBJ whole genome shotgun (WGS) entry which is preliminary data.</text>
</comment>
<evidence type="ECO:0000259" key="6">
    <source>
        <dbReference type="PROSITE" id="PS50865"/>
    </source>
</evidence>
<dbReference type="OrthoDB" id="9922773at2759"/>
<keyword evidence="2" id="KW-0677">Repeat</keyword>
<dbReference type="Gene3D" id="6.10.140.2220">
    <property type="match status" value="1"/>
</dbReference>
<dbReference type="InterPro" id="IPR002893">
    <property type="entry name" value="Znf_MYND"/>
</dbReference>
<dbReference type="GeneID" id="33564779"/>
<protein>
    <recommendedName>
        <fullName evidence="6">MYND-type domain-containing protein</fullName>
    </recommendedName>
</protein>
<dbReference type="GO" id="GO:0008270">
    <property type="term" value="F:zinc ion binding"/>
    <property type="evidence" value="ECO:0007669"/>
    <property type="project" value="UniProtKB-KW"/>
</dbReference>
<evidence type="ECO:0000256" key="4">
    <source>
        <dbReference type="ARBA" id="ARBA00022833"/>
    </source>
</evidence>
<feature type="domain" description="MYND-type" evidence="6">
    <location>
        <begin position="429"/>
        <end position="471"/>
    </location>
</feature>
<gene>
    <name evidence="7" type="ORF">BCR41DRAFT_346644</name>
</gene>
<dbReference type="AlphaFoldDB" id="A0A1Y2H0R0"/>
<dbReference type="SUPFAM" id="SSF144232">
    <property type="entry name" value="HIT/MYND zinc finger-like"/>
    <property type="match status" value="1"/>
</dbReference>
<evidence type="ECO:0000313" key="8">
    <source>
        <dbReference type="Proteomes" id="UP000193648"/>
    </source>
</evidence>
<dbReference type="InParanoid" id="A0A1Y2H0R0"/>